<feature type="domain" description="Metallo-beta-lactamase" evidence="1">
    <location>
        <begin position="25"/>
        <end position="247"/>
    </location>
</feature>
<organism evidence="2">
    <name type="scientific">uncultured Aureispira sp</name>
    <dbReference type="NCBI Taxonomy" id="1331704"/>
    <lineage>
        <taxon>Bacteria</taxon>
        <taxon>Pseudomonadati</taxon>
        <taxon>Bacteroidota</taxon>
        <taxon>Saprospiria</taxon>
        <taxon>Saprospirales</taxon>
        <taxon>Saprospiraceae</taxon>
        <taxon>Aureispira</taxon>
        <taxon>environmental samples</taxon>
    </lineage>
</organism>
<name>A0A6S6RY09_9BACT</name>
<proteinExistence type="predicted"/>
<accession>A0A6S6RY09</accession>
<evidence type="ECO:0000313" key="2">
    <source>
        <dbReference type="EMBL" id="CAA6800190.1"/>
    </source>
</evidence>
<dbReference type="EMBL" id="CACVAQ010000051">
    <property type="protein sequence ID" value="CAA6800190.1"/>
    <property type="molecule type" value="Genomic_DNA"/>
</dbReference>
<protein>
    <submittedName>
        <fullName evidence="2">Ribonuclease Z (EC)</fullName>
        <ecNumber evidence="2">3.1.26.11</ecNumber>
    </submittedName>
</protein>
<dbReference type="EC" id="3.1.26.11" evidence="2"/>
<dbReference type="InterPro" id="IPR001279">
    <property type="entry name" value="Metallo-B-lactamas"/>
</dbReference>
<evidence type="ECO:0000259" key="1">
    <source>
        <dbReference type="Pfam" id="PF12706"/>
    </source>
</evidence>
<dbReference type="SUPFAM" id="SSF56281">
    <property type="entry name" value="Metallo-hydrolase/oxidoreductase"/>
    <property type="match status" value="1"/>
</dbReference>
<keyword evidence="2" id="KW-0378">Hydrolase</keyword>
<dbReference type="AlphaFoldDB" id="A0A6S6RY09"/>
<dbReference type="PANTHER" id="PTHR46504">
    <property type="entry name" value="TRNASE Z TRZ1"/>
    <property type="match status" value="1"/>
</dbReference>
<reference evidence="2" key="1">
    <citation type="submission" date="2020-01" db="EMBL/GenBank/DDBJ databases">
        <authorList>
            <person name="Meier V. D."/>
            <person name="Meier V D."/>
        </authorList>
    </citation>
    <scope>NUCLEOTIDE SEQUENCE</scope>
    <source>
        <strain evidence="2">HLG_WM_MAG_10</strain>
    </source>
</reference>
<dbReference type="PANTHER" id="PTHR46504:SF2">
    <property type="entry name" value="TRNASE Z TRZ1"/>
    <property type="match status" value="1"/>
</dbReference>
<dbReference type="Pfam" id="PF12706">
    <property type="entry name" value="Lactamase_B_2"/>
    <property type="match status" value="1"/>
</dbReference>
<dbReference type="Gene3D" id="3.60.15.10">
    <property type="entry name" value="Ribonuclease Z/Hydroxyacylglutathione hydrolase-like"/>
    <property type="match status" value="1"/>
</dbReference>
<dbReference type="GO" id="GO:0042781">
    <property type="term" value="F:3'-tRNA processing endoribonuclease activity"/>
    <property type="evidence" value="ECO:0007669"/>
    <property type="project" value="UniProtKB-EC"/>
</dbReference>
<dbReference type="InterPro" id="IPR036866">
    <property type="entry name" value="RibonucZ/Hydroxyglut_hydro"/>
</dbReference>
<gene>
    <name evidence="2" type="ORF">HELGO_WM30079</name>
</gene>
<sequence>MKLTITGYSTALFSSWYFIEELGLLFDAGDGVAANLLQKSRKIKHIFVSHPDRDHITGLLQVRQLNAREGGYPFVYYPKDAGSFPAMDNFMSKFDPHTKENIWTPLGQHQDTFIKQGIFVRSIRNEHIEAPLDVIKSLSFDVIEVKRKRKASFKDYSQEALKAVRLEHGNDFITEEKQHSILSYSGDTPVRDFDRWKDSKILIHEATFLDASVKHNKGRKKNEHSLLEEVIEMVAASKVEQLILGHFSSRYSKEQIKQALTTLAQKHALNIPIFCIFPGETMRDILAQPPTHPSFQ</sequence>